<evidence type="ECO:0000256" key="3">
    <source>
        <dbReference type="ARBA" id="ARBA00047591"/>
    </source>
</evidence>
<dbReference type="InterPro" id="IPR051218">
    <property type="entry name" value="Sec_MonoDiacylglyc_Lipase"/>
</dbReference>
<comment type="catalytic activity">
    <reaction evidence="3">
        <text>a diacylglycerol + H2O = a monoacylglycerol + a fatty acid + H(+)</text>
        <dbReference type="Rhea" id="RHEA:32731"/>
        <dbReference type="ChEBI" id="CHEBI:15377"/>
        <dbReference type="ChEBI" id="CHEBI:15378"/>
        <dbReference type="ChEBI" id="CHEBI:17408"/>
        <dbReference type="ChEBI" id="CHEBI:18035"/>
        <dbReference type="ChEBI" id="CHEBI:28868"/>
    </reaction>
</comment>
<evidence type="ECO:0000256" key="4">
    <source>
        <dbReference type="ARBA" id="ARBA00048461"/>
    </source>
</evidence>
<keyword evidence="1" id="KW-1015">Disulfide bond</keyword>
<dbReference type="EMBL" id="KN822119">
    <property type="protein sequence ID" value="KIM56316.1"/>
    <property type="molecule type" value="Genomic_DNA"/>
</dbReference>
<dbReference type="GO" id="GO:0006629">
    <property type="term" value="P:lipid metabolic process"/>
    <property type="evidence" value="ECO:0007669"/>
    <property type="project" value="InterPro"/>
</dbReference>
<gene>
    <name evidence="6" type="ORF">SCLCIDRAFT_17206</name>
</gene>
<dbReference type="CDD" id="cd00519">
    <property type="entry name" value="Lipase_3"/>
    <property type="match status" value="1"/>
</dbReference>
<dbReference type="STRING" id="1036808.A0A0C3DJR4"/>
<comment type="similarity">
    <text evidence="2">Belongs to the AB hydrolase superfamily. Lipase family. Class 3 subfamily.</text>
</comment>
<dbReference type="Proteomes" id="UP000053989">
    <property type="component" value="Unassembled WGS sequence"/>
</dbReference>
<dbReference type="Pfam" id="PF01764">
    <property type="entry name" value="Lipase_3"/>
    <property type="match status" value="1"/>
</dbReference>
<dbReference type="PANTHER" id="PTHR45856:SF25">
    <property type="entry name" value="FUNGAL LIPASE-LIKE DOMAIN-CONTAINING PROTEIN"/>
    <property type="match status" value="1"/>
</dbReference>
<dbReference type="InterPro" id="IPR029058">
    <property type="entry name" value="AB_hydrolase_fold"/>
</dbReference>
<organism evidence="6 7">
    <name type="scientific">Scleroderma citrinum Foug A</name>
    <dbReference type="NCBI Taxonomy" id="1036808"/>
    <lineage>
        <taxon>Eukaryota</taxon>
        <taxon>Fungi</taxon>
        <taxon>Dikarya</taxon>
        <taxon>Basidiomycota</taxon>
        <taxon>Agaricomycotina</taxon>
        <taxon>Agaricomycetes</taxon>
        <taxon>Agaricomycetidae</taxon>
        <taxon>Boletales</taxon>
        <taxon>Sclerodermatineae</taxon>
        <taxon>Sclerodermataceae</taxon>
        <taxon>Scleroderma</taxon>
    </lineage>
</organism>
<dbReference type="AlphaFoldDB" id="A0A0C3DJR4"/>
<keyword evidence="7" id="KW-1185">Reference proteome</keyword>
<dbReference type="Gene3D" id="3.40.50.1820">
    <property type="entry name" value="alpha/beta hydrolase"/>
    <property type="match status" value="1"/>
</dbReference>
<evidence type="ECO:0000256" key="2">
    <source>
        <dbReference type="ARBA" id="ARBA00043996"/>
    </source>
</evidence>
<feature type="domain" description="Fungal lipase-type" evidence="5">
    <location>
        <begin position="83"/>
        <end position="222"/>
    </location>
</feature>
<evidence type="ECO:0000313" key="6">
    <source>
        <dbReference type="EMBL" id="KIM56316.1"/>
    </source>
</evidence>
<dbReference type="OrthoDB" id="426718at2759"/>
<evidence type="ECO:0000313" key="7">
    <source>
        <dbReference type="Proteomes" id="UP000053989"/>
    </source>
</evidence>
<dbReference type="InterPro" id="IPR002921">
    <property type="entry name" value="Fungal_lipase-type"/>
</dbReference>
<proteinExistence type="inferred from homology"/>
<dbReference type="HOGENOM" id="CLU_032957_9_1_1"/>
<evidence type="ECO:0000259" key="5">
    <source>
        <dbReference type="Pfam" id="PF01764"/>
    </source>
</evidence>
<dbReference type="PANTHER" id="PTHR45856">
    <property type="entry name" value="ALPHA/BETA-HYDROLASES SUPERFAMILY PROTEIN"/>
    <property type="match status" value="1"/>
</dbReference>
<reference evidence="7" key="2">
    <citation type="submission" date="2015-01" db="EMBL/GenBank/DDBJ databases">
        <title>Evolutionary Origins and Diversification of the Mycorrhizal Mutualists.</title>
        <authorList>
            <consortium name="DOE Joint Genome Institute"/>
            <consortium name="Mycorrhizal Genomics Consortium"/>
            <person name="Kohler A."/>
            <person name="Kuo A."/>
            <person name="Nagy L.G."/>
            <person name="Floudas D."/>
            <person name="Copeland A."/>
            <person name="Barry K.W."/>
            <person name="Cichocki N."/>
            <person name="Veneault-Fourrey C."/>
            <person name="LaButti K."/>
            <person name="Lindquist E.A."/>
            <person name="Lipzen A."/>
            <person name="Lundell T."/>
            <person name="Morin E."/>
            <person name="Murat C."/>
            <person name="Riley R."/>
            <person name="Ohm R."/>
            <person name="Sun H."/>
            <person name="Tunlid A."/>
            <person name="Henrissat B."/>
            <person name="Grigoriev I.V."/>
            <person name="Hibbett D.S."/>
            <person name="Martin F."/>
        </authorList>
    </citation>
    <scope>NUCLEOTIDE SEQUENCE [LARGE SCALE GENOMIC DNA]</scope>
    <source>
        <strain evidence="7">Foug A</strain>
    </source>
</reference>
<evidence type="ECO:0000256" key="1">
    <source>
        <dbReference type="ARBA" id="ARBA00023157"/>
    </source>
</evidence>
<protein>
    <recommendedName>
        <fullName evidence="5">Fungal lipase-type domain-containing protein</fullName>
    </recommendedName>
</protein>
<sequence>MITNGLSTRQSITPLSSSQISAFNPYSYYATVAYCTPAQTLAWNCGANCKANPSFKTVASGGDGNGVQYWYVGYDPTLKTVIVAHEGTDLSEILSIVTDVELVLGPLDKTLFPGLPSGIEVHTGFQDEQAKTATLVLSAVQSTMSKYGSTSVTLVGHSLGAAISLLDSVYLPLHLPKGTSFKTIGYGLPRVGNKAFADYVDKNLNLNHVNNKEDVVPILPPQILGFVHPAGEIHIEDSAVWAACPGQDNPSPLCAAGDVPNILDGSVNDHYGPYNGILLGSC</sequence>
<accession>A0A0C3DJR4</accession>
<reference evidence="6 7" key="1">
    <citation type="submission" date="2014-04" db="EMBL/GenBank/DDBJ databases">
        <authorList>
            <consortium name="DOE Joint Genome Institute"/>
            <person name="Kuo A."/>
            <person name="Kohler A."/>
            <person name="Nagy L.G."/>
            <person name="Floudas D."/>
            <person name="Copeland A."/>
            <person name="Barry K.W."/>
            <person name="Cichocki N."/>
            <person name="Veneault-Fourrey C."/>
            <person name="LaButti K."/>
            <person name="Lindquist E.A."/>
            <person name="Lipzen A."/>
            <person name="Lundell T."/>
            <person name="Morin E."/>
            <person name="Murat C."/>
            <person name="Sun H."/>
            <person name="Tunlid A."/>
            <person name="Henrissat B."/>
            <person name="Grigoriev I.V."/>
            <person name="Hibbett D.S."/>
            <person name="Martin F."/>
            <person name="Nordberg H.P."/>
            <person name="Cantor M.N."/>
            <person name="Hua S.X."/>
        </authorList>
    </citation>
    <scope>NUCLEOTIDE SEQUENCE [LARGE SCALE GENOMIC DNA]</scope>
    <source>
        <strain evidence="6 7">Foug A</strain>
    </source>
</reference>
<dbReference type="SUPFAM" id="SSF53474">
    <property type="entry name" value="alpha/beta-Hydrolases"/>
    <property type="match status" value="1"/>
</dbReference>
<dbReference type="InParanoid" id="A0A0C3DJR4"/>
<name>A0A0C3DJR4_9AGAM</name>
<comment type="catalytic activity">
    <reaction evidence="4">
        <text>a monoacylglycerol + H2O = glycerol + a fatty acid + H(+)</text>
        <dbReference type="Rhea" id="RHEA:15245"/>
        <dbReference type="ChEBI" id="CHEBI:15377"/>
        <dbReference type="ChEBI" id="CHEBI:15378"/>
        <dbReference type="ChEBI" id="CHEBI:17408"/>
        <dbReference type="ChEBI" id="CHEBI:17754"/>
        <dbReference type="ChEBI" id="CHEBI:28868"/>
    </reaction>
</comment>